<name>A0A2T7UBS0_9BURK</name>
<evidence type="ECO:0000256" key="6">
    <source>
        <dbReference type="SAM" id="Phobius"/>
    </source>
</evidence>
<gene>
    <name evidence="8" type="ORF">H663_013410</name>
</gene>
<keyword evidence="1" id="KW-1003">Cell membrane</keyword>
<keyword evidence="8" id="KW-0547">Nucleotide-binding</keyword>
<dbReference type="Pfam" id="PF00092">
    <property type="entry name" value="VWA"/>
    <property type="match status" value="1"/>
</dbReference>
<reference evidence="8" key="1">
    <citation type="submission" date="2017-04" db="EMBL/GenBank/DDBJ databases">
        <title>Unexpected and diverse lifestyles within the genus Limnohabitans.</title>
        <authorList>
            <person name="Kasalicky V."/>
            <person name="Mehrshad M."/>
            <person name="Andrei S.-A."/>
            <person name="Salcher M."/>
            <person name="Kratochvilova H."/>
            <person name="Simek K."/>
            <person name="Ghai R."/>
        </authorList>
    </citation>
    <scope>NUCLEOTIDE SEQUENCE [LARGE SCALE GENOMIC DNA]</scope>
    <source>
        <strain evidence="8">II-D5</strain>
    </source>
</reference>
<keyword evidence="4 6" id="KW-0472">Membrane</keyword>
<proteinExistence type="predicted"/>
<dbReference type="AlphaFoldDB" id="A0A2T7UBS0"/>
<keyword evidence="9" id="KW-1185">Reference proteome</keyword>
<dbReference type="PROSITE" id="PS50234">
    <property type="entry name" value="VWFA"/>
    <property type="match status" value="1"/>
</dbReference>
<dbReference type="InterPro" id="IPR036465">
    <property type="entry name" value="vWFA_dom_sf"/>
</dbReference>
<dbReference type="Pfam" id="PF07584">
    <property type="entry name" value="BatA"/>
    <property type="match status" value="1"/>
</dbReference>
<dbReference type="InterPro" id="IPR050768">
    <property type="entry name" value="UPF0353/GerABKA_families"/>
</dbReference>
<sequence length="357" mass="38347">MHFIWPELLWLLLLIPLLVVGYIRALRRKRTAVVRYSSLDLIRPALGPGHRIRRHIPPALLLCALTLVLLGTARPSARISLPADYLTLVLAMDVSRSMLAEDVPPNRIVAAQQAAKSFLQELPGHVRVAVVSFAGNAQLVQGVTDQKEALLTAIDGFQLQRGTATGSGLLVALNTLLPESAIDLESVLYGAEFKSGSLVTQGGGPAGRSLDQRPAQGATEPSKPVPVGSYTAGAVILLSDGRRTTGPDPVEVAKWAASKGVRVYTVAFGTPNGFIPGLEGFSFYAKVDEEALQKVAETTGAEFFRATNASELAKIYQHLSSKFTLERRDTEITGLLAALAGVMALLAMGLSMRWFRR</sequence>
<dbReference type="Proteomes" id="UP000037507">
    <property type="component" value="Unassembled WGS sequence"/>
</dbReference>
<feature type="transmembrane region" description="Helical" evidence="6">
    <location>
        <begin position="332"/>
        <end position="355"/>
    </location>
</feature>
<comment type="caution">
    <text evidence="8">The sequence shown here is derived from an EMBL/GenBank/DDBJ whole genome shotgun (WGS) entry which is preliminary data.</text>
</comment>
<protein>
    <submittedName>
        <fullName evidence="8">ABC transporter ATP-binding protein</fullName>
    </submittedName>
</protein>
<evidence type="ECO:0000259" key="7">
    <source>
        <dbReference type="PROSITE" id="PS50234"/>
    </source>
</evidence>
<evidence type="ECO:0000256" key="4">
    <source>
        <dbReference type="ARBA" id="ARBA00023136"/>
    </source>
</evidence>
<feature type="region of interest" description="Disordered" evidence="5">
    <location>
        <begin position="202"/>
        <end position="226"/>
    </location>
</feature>
<dbReference type="PANTHER" id="PTHR22550:SF5">
    <property type="entry name" value="LEUCINE ZIPPER PROTEIN 4"/>
    <property type="match status" value="1"/>
</dbReference>
<evidence type="ECO:0000313" key="9">
    <source>
        <dbReference type="Proteomes" id="UP000037507"/>
    </source>
</evidence>
<dbReference type="GO" id="GO:0005524">
    <property type="term" value="F:ATP binding"/>
    <property type="evidence" value="ECO:0007669"/>
    <property type="project" value="UniProtKB-KW"/>
</dbReference>
<evidence type="ECO:0000313" key="8">
    <source>
        <dbReference type="EMBL" id="PVE42156.1"/>
    </source>
</evidence>
<accession>A0A2T7UBS0</accession>
<dbReference type="InterPro" id="IPR024163">
    <property type="entry name" value="Aerotolerance_reg_N"/>
</dbReference>
<evidence type="ECO:0000256" key="3">
    <source>
        <dbReference type="ARBA" id="ARBA00022989"/>
    </source>
</evidence>
<keyword evidence="8" id="KW-0067">ATP-binding</keyword>
<dbReference type="Gene3D" id="3.40.50.410">
    <property type="entry name" value="von Willebrand factor, type A domain"/>
    <property type="match status" value="1"/>
</dbReference>
<dbReference type="OrthoDB" id="8882959at2"/>
<dbReference type="EMBL" id="LFYT02000018">
    <property type="protein sequence ID" value="PVE42156.1"/>
    <property type="molecule type" value="Genomic_DNA"/>
</dbReference>
<evidence type="ECO:0000256" key="1">
    <source>
        <dbReference type="ARBA" id="ARBA00022475"/>
    </source>
</evidence>
<evidence type="ECO:0000256" key="5">
    <source>
        <dbReference type="SAM" id="MobiDB-lite"/>
    </source>
</evidence>
<dbReference type="RefSeq" id="WP_053172612.1">
    <property type="nucleotide sequence ID" value="NZ_LFYT02000018.1"/>
</dbReference>
<keyword evidence="2 6" id="KW-0812">Transmembrane</keyword>
<evidence type="ECO:0000256" key="2">
    <source>
        <dbReference type="ARBA" id="ARBA00022692"/>
    </source>
</evidence>
<keyword evidence="3 6" id="KW-1133">Transmembrane helix</keyword>
<feature type="domain" description="VWFA" evidence="7">
    <location>
        <begin position="87"/>
        <end position="319"/>
    </location>
</feature>
<organism evidence="8 9">
    <name type="scientific">Limnohabitans planktonicus II-D5</name>
    <dbReference type="NCBI Taxonomy" id="1293045"/>
    <lineage>
        <taxon>Bacteria</taxon>
        <taxon>Pseudomonadati</taxon>
        <taxon>Pseudomonadota</taxon>
        <taxon>Betaproteobacteria</taxon>
        <taxon>Burkholderiales</taxon>
        <taxon>Comamonadaceae</taxon>
        <taxon>Limnohabitans</taxon>
    </lineage>
</organism>
<dbReference type="SUPFAM" id="SSF53300">
    <property type="entry name" value="vWA-like"/>
    <property type="match status" value="1"/>
</dbReference>
<dbReference type="PANTHER" id="PTHR22550">
    <property type="entry name" value="SPORE GERMINATION PROTEIN"/>
    <property type="match status" value="1"/>
</dbReference>
<dbReference type="InterPro" id="IPR002035">
    <property type="entry name" value="VWF_A"/>
</dbReference>
<dbReference type="SMART" id="SM00327">
    <property type="entry name" value="VWA"/>
    <property type="match status" value="1"/>
</dbReference>
<dbReference type="STRING" id="1293045.H663_09935"/>
<dbReference type="Pfam" id="PF13519">
    <property type="entry name" value="VWA_2"/>
    <property type="match status" value="1"/>
</dbReference>